<dbReference type="FunCoup" id="K7V9D6">
    <property type="interactions" value="15"/>
</dbReference>
<evidence type="ECO:0000256" key="3">
    <source>
        <dbReference type="ARBA" id="ARBA00022679"/>
    </source>
</evidence>
<keyword evidence="4 7" id="KW-0333">Golgi apparatus</keyword>
<sequence>MNRVLTADDGKRWNWGASALLTAFVMTVPTLVVILLGGSTAGAPLVWVRTAMAGFRQETSTPEVMIQSSFVLTFASKRSAGPDDFSFPYTSTRTVHDRLHGGLLAAGFDQEACHSRYQSAMYRRNPGRRPSEHLVSKLRRHEALQRRCGPGTAAYSSALEQLKSGKNAGASPADPDCRYLVSISYRGLGNRILAAASAFLYALLTDRVLLVDSSNEMGELFCEPFPDTTWLLPWRSFPLWNFSFDTQERYGRMRENGVLRTNDDVGSSSPAEVVPPAFAYIHLDYNHTAYDQLFFCDDDQRLLSSFQWLVMRTDSYIAPGLFLVESFQEELDMLFPEREAVFHHLGRYLFHPTNHVWGLITRYYRANLAWAQRRVGIQVRVFPWEPDSPELLERITKCTQEEGMLPGLVETEEPAAAATTASGAKSNAVLITSLKAWYYEQMKGMYWENATANGEVVVVNQPSHEEYQHYGVKSHEYKAWAEIYLLSLTDMLVTTGKSTFGYVAQGLAGLRPWVLLKQANGTAGHGWCSRDMSLEPCFHIAPSYDCKRRHDSGEIVPHVRHCEDVPTGLKLVDPN</sequence>
<dbReference type="Gene3D" id="3.40.50.11340">
    <property type="match status" value="1"/>
</dbReference>
<dbReference type="ExpressionAtlas" id="K7V9D6">
    <property type="expression patterns" value="baseline and differential"/>
</dbReference>
<evidence type="ECO:0000256" key="4">
    <source>
        <dbReference type="ARBA" id="ARBA00023034"/>
    </source>
</evidence>
<comment type="subcellular location">
    <subcellularLocation>
        <location evidence="7">Golgi apparatus</location>
        <location evidence="7">Golgi stack membrane</location>
        <topology evidence="7">Single-pass type II membrane protein</topology>
    </subcellularLocation>
</comment>
<name>K7V9D6_MAIZE</name>
<evidence type="ECO:0000256" key="2">
    <source>
        <dbReference type="ARBA" id="ARBA00022676"/>
    </source>
</evidence>
<gene>
    <name evidence="8" type="ORF">ZEAMMB73_Zm00001d044936</name>
</gene>
<keyword evidence="7" id="KW-0812">Transmembrane</keyword>
<accession>K7V9D6</accession>
<dbReference type="PaxDb" id="4577-GRMZM5G857459_P01"/>
<dbReference type="GO" id="GO:0008107">
    <property type="term" value="F:galactoside 2-alpha-L-fucosyltransferase activity"/>
    <property type="evidence" value="ECO:0007669"/>
    <property type="project" value="InterPro"/>
</dbReference>
<dbReference type="GO" id="GO:0071555">
    <property type="term" value="P:cell wall organization"/>
    <property type="evidence" value="ECO:0007669"/>
    <property type="project" value="UniProtKB-UniRule"/>
</dbReference>
<dbReference type="AlphaFoldDB" id="K7V9D6"/>
<dbReference type="InterPro" id="IPR004938">
    <property type="entry name" value="XG_FTase"/>
</dbReference>
<dbReference type="InParanoid" id="K7V9D6"/>
<comment type="similarity">
    <text evidence="1 7">Belongs to the glycosyltransferase 37 family.</text>
</comment>
<dbReference type="Pfam" id="PF03254">
    <property type="entry name" value="XG_FTase"/>
    <property type="match status" value="1"/>
</dbReference>
<evidence type="ECO:0000313" key="8">
    <source>
        <dbReference type="EMBL" id="AQL01161.1"/>
    </source>
</evidence>
<keyword evidence="2 7" id="KW-0328">Glycosyltransferase</keyword>
<reference evidence="8" key="1">
    <citation type="submission" date="2015-12" db="EMBL/GenBank/DDBJ databases">
        <title>Update maize B73 reference genome by single molecule sequencing technologies.</title>
        <authorList>
            <consortium name="Maize Genome Sequencing Project"/>
            <person name="Ware D."/>
        </authorList>
    </citation>
    <scope>NUCLEOTIDE SEQUENCE</scope>
    <source>
        <tissue evidence="8">Seedling</tissue>
    </source>
</reference>
<dbReference type="EMBL" id="CM000785">
    <property type="protein sequence ID" value="AQL01161.1"/>
    <property type="molecule type" value="Genomic_DNA"/>
</dbReference>
<dbReference type="PANTHER" id="PTHR31889">
    <property type="entry name" value="FUCOSYLTRANSFERASE 2-RELATED"/>
    <property type="match status" value="1"/>
</dbReference>
<keyword evidence="7" id="KW-1133">Transmembrane helix</keyword>
<comment type="function">
    <text evidence="7">May be involved in cell wall biosynthesis.</text>
</comment>
<keyword evidence="3 7" id="KW-0808">Transferase</keyword>
<protein>
    <recommendedName>
        <fullName evidence="7">Fucosyltransferase</fullName>
        <ecNumber evidence="7">2.4.1.-</ecNumber>
    </recommendedName>
</protein>
<feature type="transmembrane region" description="Helical" evidence="7">
    <location>
        <begin position="20"/>
        <end position="48"/>
    </location>
</feature>
<evidence type="ECO:0000256" key="1">
    <source>
        <dbReference type="ARBA" id="ARBA00010481"/>
    </source>
</evidence>
<organism evidence="8">
    <name type="scientific">Zea mays</name>
    <name type="common">Maize</name>
    <dbReference type="NCBI Taxonomy" id="4577"/>
    <lineage>
        <taxon>Eukaryota</taxon>
        <taxon>Viridiplantae</taxon>
        <taxon>Streptophyta</taxon>
        <taxon>Embryophyta</taxon>
        <taxon>Tracheophyta</taxon>
        <taxon>Spermatophyta</taxon>
        <taxon>Magnoliopsida</taxon>
        <taxon>Liliopsida</taxon>
        <taxon>Poales</taxon>
        <taxon>Poaceae</taxon>
        <taxon>PACMAD clade</taxon>
        <taxon>Panicoideae</taxon>
        <taxon>Andropogonodae</taxon>
        <taxon>Andropogoneae</taxon>
        <taxon>Tripsacinae</taxon>
        <taxon>Zea</taxon>
    </lineage>
</organism>
<proteinExistence type="inferred from homology"/>
<keyword evidence="7" id="KW-0472">Membrane</keyword>
<evidence type="ECO:0000256" key="6">
    <source>
        <dbReference type="ARBA" id="ARBA00023316"/>
    </source>
</evidence>
<dbReference type="FunFam" id="3.40.50.11340:FF:000005">
    <property type="entry name" value="Galactoside 2-alpha-L-fucosyltransferase"/>
    <property type="match status" value="1"/>
</dbReference>
<keyword evidence="6 7" id="KW-0961">Cell wall biogenesis/degradation</keyword>
<dbReference type="eggNOG" id="ENOG502QTTA">
    <property type="taxonomic scope" value="Eukaryota"/>
</dbReference>
<dbReference type="GO" id="GO:0042546">
    <property type="term" value="P:cell wall biogenesis"/>
    <property type="evidence" value="ECO:0007669"/>
    <property type="project" value="InterPro"/>
</dbReference>
<dbReference type="OMA" id="HMTDELF"/>
<dbReference type="STRING" id="4577.K7V9D6"/>
<dbReference type="GO" id="GO:0032580">
    <property type="term" value="C:Golgi cisterna membrane"/>
    <property type="evidence" value="ECO:0007669"/>
    <property type="project" value="UniProtKB-SubCell"/>
</dbReference>
<evidence type="ECO:0000256" key="5">
    <source>
        <dbReference type="ARBA" id="ARBA00023180"/>
    </source>
</evidence>
<dbReference type="EC" id="2.4.1.-" evidence="7"/>
<dbReference type="SMR" id="K7V9D6"/>
<keyword evidence="5" id="KW-0325">Glycoprotein</keyword>
<evidence type="ECO:0000256" key="7">
    <source>
        <dbReference type="RuleBase" id="RU367004"/>
    </source>
</evidence>
<dbReference type="PANTHER" id="PTHR31889:SF37">
    <property type="entry name" value="FUCOSYLTRANSFERASE"/>
    <property type="match status" value="1"/>
</dbReference>